<reference evidence="1 2" key="1">
    <citation type="submission" date="2021-04" db="EMBL/GenBank/DDBJ databases">
        <authorList>
            <person name="Pira H."/>
            <person name="Risdian C."/>
            <person name="Wink J."/>
        </authorList>
    </citation>
    <scope>NUCLEOTIDE SEQUENCE [LARGE SCALE GENOMIC DNA]</scope>
    <source>
        <strain evidence="1 2">WHA3</strain>
    </source>
</reference>
<dbReference type="RefSeq" id="WP_218445329.1">
    <property type="nucleotide sequence ID" value="NZ_JAGSPA010000002.1"/>
</dbReference>
<evidence type="ECO:0000313" key="2">
    <source>
        <dbReference type="Proteomes" id="UP000722336"/>
    </source>
</evidence>
<dbReference type="PROSITE" id="PS51257">
    <property type="entry name" value="PROKAR_LIPOPROTEIN"/>
    <property type="match status" value="1"/>
</dbReference>
<accession>A0ABS6SE11</accession>
<gene>
    <name evidence="1" type="ORF">KCG44_07600</name>
</gene>
<dbReference type="EMBL" id="JAGSPA010000002">
    <property type="protein sequence ID" value="MBV7256648.1"/>
    <property type="molecule type" value="Genomic_DNA"/>
</dbReference>
<evidence type="ECO:0000313" key="1">
    <source>
        <dbReference type="EMBL" id="MBV7256648.1"/>
    </source>
</evidence>
<comment type="caution">
    <text evidence="1">The sequence shown here is derived from an EMBL/GenBank/DDBJ whole genome shotgun (WGS) entry which is preliminary data.</text>
</comment>
<organism evidence="1 2">
    <name type="scientific">Pacificimonas pallii</name>
    <dbReference type="NCBI Taxonomy" id="2827236"/>
    <lineage>
        <taxon>Bacteria</taxon>
        <taxon>Pseudomonadati</taxon>
        <taxon>Pseudomonadota</taxon>
        <taxon>Alphaproteobacteria</taxon>
        <taxon>Sphingomonadales</taxon>
        <taxon>Sphingosinicellaceae</taxon>
        <taxon>Pacificimonas</taxon>
    </lineage>
</organism>
<name>A0ABS6SE11_9SPHN</name>
<keyword evidence="2" id="KW-1185">Reference proteome</keyword>
<dbReference type="Proteomes" id="UP000722336">
    <property type="component" value="Unassembled WGS sequence"/>
</dbReference>
<sequence length="179" mass="19773">MKTRIFSAGIGLLLTACGGITPPSAQQREAARAALPPLIEGVAQSQRTKGRVIALRWDIDDLVLTPERWSWREVEVIAESTERGAEAVTTEWTVSLNPADLGDQVPASLSRQAWGLQMVCAEGGCITRSGTRTTILDGERTIEVLPEERVRRAEWLFEDYEVRDDAILLVKTALGYLPR</sequence>
<evidence type="ECO:0008006" key="3">
    <source>
        <dbReference type="Google" id="ProtNLM"/>
    </source>
</evidence>
<protein>
    <recommendedName>
        <fullName evidence="3">Lipoprotein</fullName>
    </recommendedName>
</protein>
<proteinExistence type="predicted"/>